<dbReference type="InterPro" id="IPR014030">
    <property type="entry name" value="Ketoacyl_synth_N"/>
</dbReference>
<reference evidence="6 7" key="1">
    <citation type="submission" date="2024-02" db="EMBL/GenBank/DDBJ databases">
        <authorList>
            <person name="Chen Y."/>
            <person name="Shah S."/>
            <person name="Dougan E. K."/>
            <person name="Thang M."/>
            <person name="Chan C."/>
        </authorList>
    </citation>
    <scope>NUCLEOTIDE SEQUENCE [LARGE SCALE GENOMIC DNA]</scope>
</reference>
<dbReference type="SMART" id="SM01294">
    <property type="entry name" value="PKS_PP_betabranch"/>
    <property type="match status" value="1"/>
</dbReference>
<dbReference type="InterPro" id="IPR036736">
    <property type="entry name" value="ACP-like_sf"/>
</dbReference>
<dbReference type="Pfam" id="PF00109">
    <property type="entry name" value="ketoacyl-synt"/>
    <property type="match status" value="2"/>
</dbReference>
<dbReference type="InterPro" id="IPR018201">
    <property type="entry name" value="Ketoacyl_synth_AS"/>
</dbReference>
<dbReference type="InterPro" id="IPR020806">
    <property type="entry name" value="PKS_PP-bd"/>
</dbReference>
<name>A0ABP0Q4L7_9DINO</name>
<feature type="non-terminal residue" evidence="6">
    <location>
        <position position="1581"/>
    </location>
</feature>
<dbReference type="SMART" id="SM00822">
    <property type="entry name" value="PKS_KR"/>
    <property type="match status" value="1"/>
</dbReference>
<dbReference type="PROSITE" id="PS52004">
    <property type="entry name" value="KS3_2"/>
    <property type="match status" value="2"/>
</dbReference>
<dbReference type="CDD" id="cd00833">
    <property type="entry name" value="PKS"/>
    <property type="match status" value="2"/>
</dbReference>
<evidence type="ECO:0000313" key="7">
    <source>
        <dbReference type="Proteomes" id="UP001642484"/>
    </source>
</evidence>
<dbReference type="Gene3D" id="3.40.50.720">
    <property type="entry name" value="NAD(P)-binding Rossmann-like Domain"/>
    <property type="match status" value="2"/>
</dbReference>
<dbReference type="InterPro" id="IPR016039">
    <property type="entry name" value="Thiolase-like"/>
</dbReference>
<dbReference type="Pfam" id="PF08659">
    <property type="entry name" value="KR"/>
    <property type="match status" value="2"/>
</dbReference>
<feature type="domain" description="Ketosynthase family 3 (KS3)" evidence="5">
    <location>
        <begin position="1135"/>
        <end position="1534"/>
    </location>
</feature>
<keyword evidence="7" id="KW-1185">Reference proteome</keyword>
<gene>
    <name evidence="6" type="ORF">CCMP2556_LOCUS40058</name>
</gene>
<dbReference type="InterPro" id="IPR020841">
    <property type="entry name" value="PKS_Beta-ketoAc_synthase_dom"/>
</dbReference>
<dbReference type="InterPro" id="IPR013968">
    <property type="entry name" value="PKS_KR"/>
</dbReference>
<dbReference type="SUPFAM" id="SSF53901">
    <property type="entry name" value="Thiolase-like"/>
    <property type="match status" value="2"/>
</dbReference>
<feature type="domain" description="Carrier" evidence="4">
    <location>
        <begin position="161"/>
        <end position="240"/>
    </location>
</feature>
<dbReference type="SUPFAM" id="SSF47336">
    <property type="entry name" value="ACP-like"/>
    <property type="match status" value="2"/>
</dbReference>
<dbReference type="PANTHER" id="PTHR43775">
    <property type="entry name" value="FATTY ACID SYNTHASE"/>
    <property type="match status" value="1"/>
</dbReference>
<comment type="caution">
    <text evidence="6">The sequence shown here is derived from an EMBL/GenBank/DDBJ whole genome shotgun (WGS) entry which is preliminary data.</text>
</comment>
<evidence type="ECO:0000256" key="1">
    <source>
        <dbReference type="ARBA" id="ARBA00022450"/>
    </source>
</evidence>
<dbReference type="PROSITE" id="PS50075">
    <property type="entry name" value="CARRIER"/>
    <property type="match status" value="2"/>
</dbReference>
<dbReference type="CDD" id="cd05274">
    <property type="entry name" value="KR_FAS_SDR_x"/>
    <property type="match status" value="1"/>
</dbReference>
<feature type="domain" description="Ketosynthase family 3 (KS3)" evidence="5">
    <location>
        <begin position="249"/>
        <end position="648"/>
    </location>
</feature>
<evidence type="ECO:0000313" key="6">
    <source>
        <dbReference type="EMBL" id="CAK9081950.1"/>
    </source>
</evidence>
<dbReference type="InterPro" id="IPR036291">
    <property type="entry name" value="NAD(P)-bd_dom_sf"/>
</dbReference>
<dbReference type="Proteomes" id="UP001642484">
    <property type="component" value="Unassembled WGS sequence"/>
</dbReference>
<feature type="domain" description="Carrier" evidence="4">
    <location>
        <begin position="1052"/>
        <end position="1126"/>
    </location>
</feature>
<evidence type="ECO:0000256" key="3">
    <source>
        <dbReference type="ARBA" id="ARBA00022679"/>
    </source>
</evidence>
<dbReference type="InterPro" id="IPR057326">
    <property type="entry name" value="KR_dom"/>
</dbReference>
<dbReference type="EMBL" id="CAXAMN010023902">
    <property type="protein sequence ID" value="CAK9081950.1"/>
    <property type="molecule type" value="Genomic_DNA"/>
</dbReference>
<dbReference type="InterPro" id="IPR050091">
    <property type="entry name" value="PKS_NRPS_Biosynth_Enz"/>
</dbReference>
<evidence type="ECO:0000256" key="2">
    <source>
        <dbReference type="ARBA" id="ARBA00022553"/>
    </source>
</evidence>
<sequence length="1581" mass="166829">MLAEQTEENIRMAFGPKVLAALLLPKLLEPTDFVVFFSSVAAVLGSPGQVPYSAANAVLDGYSAFAVRSQGSRMLSIQWGPWKEAGMAANEKALRRASDFGFGAWSNDQGFAILEDLVRIGAGGVISAVSVAWERFQWPSYSSLTSNFVPAKRFVPKSELARSEPFSQTAVVTTLKNLTEAMLGHEVSAEEPLMDAGMDSLLAVEFARRLSREFGQVLPVTIVFDCPTLGAIADRIKRGMTTHGLGETTSKALPVGLTNGMALVSASSLLPFCFGLDSMLQGLDCVTGVPFARLDLDAYFSPDIEAEGMTYTKHAACMDGVEWFGNFFNINATEARTMDPQQRLLLDTAVSANCEALDGSDAAVVVGKANHDWSFQDHLATSFMGTAVSPAITANRLSFLLNLKGPSMTIDTACSSSLVALATAMRLPSSQALVGGTHVILSPVPFIGSCAAKMLSKVGRCLTLDASADGYCRGEGVAALILQPSADAKVAGILSVATNHDGRSASLTAPNGKAQENLFRTSLALASLQTVDVVELHGTGTKLGDPLEAASTMAVFGKSGKPVCGAVKSNMGHLEGSAGMAGLFKLICTLRNKAGSPNLHLKCLNQHISSNIIVSEACADLRQSTATLSGAVSSFGFGGSNAQALLMPGTRGKPSSKPHDLGGHFAWSSAAAWTYATRWERVGAKVTNQISLTGPAGLHCLEPVFIDTSQGANMLAISCWTAKAEEEEIENLTLRAIEMLRILQQAAASKETWFVVVAGNGAFAEACFSAVSSMLRSALCEQPLDVQVVHVNATTWESVRSILAETKLPLISEDPVCRVVDGVLEAPRLQKWIPDSSVTRAAICTGGRYVVTGGSGALGESCVQWLLGRGAGHVTILSRSEPEFSDERVRWLKCDVSKAADLKATAAKCKDSQDVNGIVHAAGVLADKMLAEQTQQNIRMAFGPKVLAALLLPKLLEPTDFVVFFSSVAAVLGSPGQVPYSAANAALDGYCAFAVRSQGTRMLSVQWGPWKEAGMAANEKALRRARDFGFGAWSNDQGFVVMSNVSFCNALSGNKAVVTTLKNLTETMLGHEVSAEEPLMDAGMDSLLAVEFARRLSREFGQVLPVTIVFDCPTLGAIADRIKRGMTKHGLVETTSKALPVGLTNEMALVSASSLLPFCFGLDSMLQGLDCVTGVPFARLDLDVYYSPDIEAEGMTYTKHAACMDGVEWFGNFFNINATEARTMDPQQRLLLDTAVSANCKALERSDAAVVVGKANHDWSFQDHLATSFMGTAVSPAITANRLSFLLNLKGPSVTIDTACSSSLVALATAMRLPSSQALVGGTHVILSPVPFIGSCAAKMLSKVGRCLTLDASADGYCRGEGVGALILQPSADAKVAEILSVATNHDGRSASLTAPNGKAQENLFRTSLALASLQTVDVVELHGTGTKLGDPLEAASTMAVFGKSGKPVCGAVKSNMGHLEGSAGMAGLFKLICTLRNKAGPPNLHLKCLNQHISSNIIVSEACADLRQGTATLSGAVSSFGFGGSNAQALLMPGTTGSGAVNWAKGKRSKSETFLPWRRLLIPLLRRDGESDFAVQLDDV</sequence>
<dbReference type="Gene3D" id="1.10.1200.10">
    <property type="entry name" value="ACP-like"/>
    <property type="match status" value="2"/>
</dbReference>
<dbReference type="Pfam" id="PF00550">
    <property type="entry name" value="PP-binding"/>
    <property type="match status" value="2"/>
</dbReference>
<evidence type="ECO:0000259" key="4">
    <source>
        <dbReference type="PROSITE" id="PS50075"/>
    </source>
</evidence>
<dbReference type="InterPro" id="IPR009081">
    <property type="entry name" value="PP-bd_ACP"/>
</dbReference>
<keyword evidence="3" id="KW-0808">Transferase</keyword>
<dbReference type="PANTHER" id="PTHR43775:SF37">
    <property type="entry name" value="SI:DKEY-61P9.11"/>
    <property type="match status" value="1"/>
</dbReference>
<dbReference type="SMART" id="SM00825">
    <property type="entry name" value="PKS_KS"/>
    <property type="match status" value="2"/>
</dbReference>
<evidence type="ECO:0000259" key="5">
    <source>
        <dbReference type="PROSITE" id="PS52004"/>
    </source>
</evidence>
<dbReference type="PROSITE" id="PS00606">
    <property type="entry name" value="KS3_1"/>
    <property type="match status" value="2"/>
</dbReference>
<keyword evidence="2" id="KW-0597">Phosphoprotein</keyword>
<proteinExistence type="predicted"/>
<accession>A0ABP0Q4L7</accession>
<dbReference type="InterPro" id="IPR014031">
    <property type="entry name" value="Ketoacyl_synth_C"/>
</dbReference>
<keyword evidence="1" id="KW-0596">Phosphopantetheine</keyword>
<dbReference type="Gene3D" id="3.40.47.10">
    <property type="match status" value="2"/>
</dbReference>
<organism evidence="6 7">
    <name type="scientific">Durusdinium trenchii</name>
    <dbReference type="NCBI Taxonomy" id="1381693"/>
    <lineage>
        <taxon>Eukaryota</taxon>
        <taxon>Sar</taxon>
        <taxon>Alveolata</taxon>
        <taxon>Dinophyceae</taxon>
        <taxon>Suessiales</taxon>
        <taxon>Symbiodiniaceae</taxon>
        <taxon>Durusdinium</taxon>
    </lineage>
</organism>
<dbReference type="Pfam" id="PF02801">
    <property type="entry name" value="Ketoacyl-synt_C"/>
    <property type="match status" value="2"/>
</dbReference>
<dbReference type="SMART" id="SM00823">
    <property type="entry name" value="PKS_PP"/>
    <property type="match status" value="2"/>
</dbReference>
<protein>
    <submittedName>
        <fullName evidence="6">Uncharacterized protein</fullName>
    </submittedName>
</protein>
<dbReference type="SUPFAM" id="SSF51735">
    <property type="entry name" value="NAD(P)-binding Rossmann-fold domains"/>
    <property type="match status" value="2"/>
</dbReference>